<keyword evidence="2" id="KW-1185">Reference proteome</keyword>
<reference evidence="1 2" key="1">
    <citation type="journal article" date="2019" name="Int. J. Syst. Evol. Microbiol.">
        <title>The Global Catalogue of Microorganisms (GCM) 10K type strain sequencing project: providing services to taxonomists for standard genome sequencing and annotation.</title>
        <authorList>
            <consortium name="The Broad Institute Genomics Platform"/>
            <consortium name="The Broad Institute Genome Sequencing Center for Infectious Disease"/>
            <person name="Wu L."/>
            <person name="Ma J."/>
        </authorList>
    </citation>
    <scope>NUCLEOTIDE SEQUENCE [LARGE SCALE GENOMIC DNA]</scope>
    <source>
        <strain evidence="1 2">JCM 16328</strain>
    </source>
</reference>
<dbReference type="Proteomes" id="UP001500420">
    <property type="component" value="Unassembled WGS sequence"/>
</dbReference>
<dbReference type="SUPFAM" id="SSF53649">
    <property type="entry name" value="Alkaline phosphatase-like"/>
    <property type="match status" value="1"/>
</dbReference>
<name>A0AAV3T8N6_9EURY</name>
<evidence type="ECO:0000313" key="1">
    <source>
        <dbReference type="EMBL" id="GAA0671449.1"/>
    </source>
</evidence>
<dbReference type="InterPro" id="IPR017850">
    <property type="entry name" value="Alkaline_phosphatase_core_sf"/>
</dbReference>
<dbReference type="EMBL" id="BAAADV010000003">
    <property type="protein sequence ID" value="GAA0671449.1"/>
    <property type="molecule type" value="Genomic_DNA"/>
</dbReference>
<comment type="caution">
    <text evidence="1">The sequence shown here is derived from an EMBL/GenBank/DDBJ whole genome shotgun (WGS) entry which is preliminary data.</text>
</comment>
<dbReference type="Gene3D" id="3.40.720.10">
    <property type="entry name" value="Alkaline Phosphatase, subunit A"/>
    <property type="match status" value="1"/>
</dbReference>
<accession>A0AAV3T8N6</accession>
<proteinExistence type="predicted"/>
<protein>
    <recommendedName>
        <fullName evidence="3">Sulfatase</fullName>
    </recommendedName>
</protein>
<dbReference type="AlphaFoldDB" id="A0AAV3T8N6"/>
<evidence type="ECO:0008006" key="3">
    <source>
        <dbReference type="Google" id="ProtNLM"/>
    </source>
</evidence>
<sequence length="320" mass="36663">MFGKNIKYIISEIRNNYHDTYWWRMRFQNRIVGPIQESLEEDPGIDVMARDWDNLLVLDACRSDLFEATIDLDKFDAYEVVRSQASATPEWMEENFAGETFGDTVYVSGNPWVSKIAPDAFHDIVNIWLEDFDIEQEELAEVEVLNELGMTFGETVPAERVNEAALEAAEQYPDKRLIVHYFQPHAPFVGNPDGSRKDAVPDIHPGRPLAAGEIEREEVWSLYRENLEYVWHHAETLTEELGGKSVVTSDHGEMFGERLSPFPIRGYAHPIGLRSPELVDVPWAEIQHGDRRSITNDGVRTVAVEEDVVDDRLRDLGYKV</sequence>
<evidence type="ECO:0000313" key="2">
    <source>
        <dbReference type="Proteomes" id="UP001500420"/>
    </source>
</evidence>
<organism evidence="1 2">
    <name type="scientific">Natronoarchaeum mannanilyticum</name>
    <dbReference type="NCBI Taxonomy" id="926360"/>
    <lineage>
        <taxon>Archaea</taxon>
        <taxon>Methanobacteriati</taxon>
        <taxon>Methanobacteriota</taxon>
        <taxon>Stenosarchaea group</taxon>
        <taxon>Halobacteria</taxon>
        <taxon>Halobacteriales</taxon>
        <taxon>Natronoarchaeaceae</taxon>
    </lineage>
</organism>
<gene>
    <name evidence="1" type="ORF">GCM10009020_17370</name>
</gene>